<keyword evidence="1" id="KW-0732">Signal</keyword>
<dbReference type="Gene3D" id="3.40.1000.10">
    <property type="entry name" value="Mog1/PsbP, alpha/beta/alpha sandwich"/>
    <property type="match status" value="1"/>
</dbReference>
<name>A0A7I9YIG1_MYCBU</name>
<sequence>MTVAEYISQNNIKETPVRPGDPGSPTINLPVPPNWHRLPETAAPYYGIASDQAADPNDPPTVSAIVAKLEGNVDPAKILEYAPNDLKTLPGFEGGSANGKESTLGGFQAWQFGGTYDKNGKRRMAAQKTVVINSPNGLYVLELDADAVESETDKLMDATSAIDEQTTITP</sequence>
<evidence type="ECO:0008006" key="5">
    <source>
        <dbReference type="Google" id="ProtNLM"/>
    </source>
</evidence>
<evidence type="ECO:0000256" key="2">
    <source>
        <dbReference type="SAM" id="MobiDB-lite"/>
    </source>
</evidence>
<evidence type="ECO:0000313" key="3">
    <source>
        <dbReference type="EMBL" id="GFG88457.1"/>
    </source>
</evidence>
<dbReference type="AlphaFoldDB" id="A0A7I9YIG1"/>
<organism evidence="3 4">
    <name type="scientific">Mycobacterium bourgelatii</name>
    <dbReference type="NCBI Taxonomy" id="1273442"/>
    <lineage>
        <taxon>Bacteria</taxon>
        <taxon>Bacillati</taxon>
        <taxon>Actinomycetota</taxon>
        <taxon>Actinomycetes</taxon>
        <taxon>Mycobacteriales</taxon>
        <taxon>Mycobacteriaceae</taxon>
        <taxon>Mycobacterium</taxon>
    </lineage>
</organism>
<protein>
    <recommendedName>
        <fullName evidence="5">Lipoprotein LpqN</fullName>
    </recommendedName>
</protein>
<reference evidence="3 4" key="1">
    <citation type="journal article" date="2019" name="Emerg. Microbes Infect.">
        <title>Comprehensive subspecies identification of 175 nontuberculous mycobacteria species based on 7547 genomic profiles.</title>
        <authorList>
            <person name="Matsumoto Y."/>
            <person name="Kinjo T."/>
            <person name="Motooka D."/>
            <person name="Nabeya D."/>
            <person name="Jung N."/>
            <person name="Uechi K."/>
            <person name="Horii T."/>
            <person name="Iida T."/>
            <person name="Fujita J."/>
            <person name="Nakamura S."/>
        </authorList>
    </citation>
    <scope>NUCLEOTIDE SEQUENCE [LARGE SCALE GENOMIC DNA]</scope>
    <source>
        <strain evidence="3 4">JCM 30725</strain>
    </source>
</reference>
<accession>A0A7I9YIG1</accession>
<evidence type="ECO:0000313" key="4">
    <source>
        <dbReference type="Proteomes" id="UP000465360"/>
    </source>
</evidence>
<dbReference type="Pfam" id="PF10738">
    <property type="entry name" value="Lpp-LpqN"/>
    <property type="match status" value="1"/>
</dbReference>
<feature type="region of interest" description="Disordered" evidence="2">
    <location>
        <begin position="1"/>
        <end position="32"/>
    </location>
</feature>
<comment type="caution">
    <text evidence="3">The sequence shown here is derived from an EMBL/GenBank/DDBJ whole genome shotgun (WGS) entry which is preliminary data.</text>
</comment>
<keyword evidence="4" id="KW-1185">Reference proteome</keyword>
<dbReference type="Proteomes" id="UP000465360">
    <property type="component" value="Unassembled WGS sequence"/>
</dbReference>
<evidence type="ECO:0000256" key="1">
    <source>
        <dbReference type="ARBA" id="ARBA00022729"/>
    </source>
</evidence>
<dbReference type="EMBL" id="BLKZ01000001">
    <property type="protein sequence ID" value="GFG88457.1"/>
    <property type="molecule type" value="Genomic_DNA"/>
</dbReference>
<dbReference type="InterPro" id="IPR019674">
    <property type="entry name" value="Lipoprotein_LpqN/LpqT-like"/>
</dbReference>
<gene>
    <name evidence="3" type="ORF">MBOU_04990</name>
</gene>
<proteinExistence type="predicted"/>